<keyword evidence="3" id="KW-1185">Reference proteome</keyword>
<dbReference type="Proteomes" id="UP001168972">
    <property type="component" value="Unassembled WGS sequence"/>
</dbReference>
<feature type="signal peptide" evidence="1">
    <location>
        <begin position="1"/>
        <end position="22"/>
    </location>
</feature>
<evidence type="ECO:0000313" key="2">
    <source>
        <dbReference type="EMBL" id="KAK0167870.1"/>
    </source>
</evidence>
<dbReference type="EMBL" id="JAQQBR010001831">
    <property type="protein sequence ID" value="KAK0167870.1"/>
    <property type="molecule type" value="Genomic_DNA"/>
</dbReference>
<evidence type="ECO:0000256" key="1">
    <source>
        <dbReference type="SAM" id="SignalP"/>
    </source>
</evidence>
<reference evidence="2" key="2">
    <citation type="submission" date="2023-03" db="EMBL/GenBank/DDBJ databases">
        <authorList>
            <person name="Inwood S.N."/>
            <person name="Skelly J.G."/>
            <person name="Guhlin J."/>
            <person name="Harrop T.W.R."/>
            <person name="Goldson S.G."/>
            <person name="Dearden P.K."/>
        </authorList>
    </citation>
    <scope>NUCLEOTIDE SEQUENCE</scope>
    <source>
        <strain evidence="2">Lincoln</strain>
        <tissue evidence="2">Whole body</tissue>
    </source>
</reference>
<keyword evidence="1" id="KW-0732">Signal</keyword>
<comment type="caution">
    <text evidence="2">The sequence shown here is derived from an EMBL/GenBank/DDBJ whole genome shotgun (WGS) entry which is preliminary data.</text>
</comment>
<reference evidence="2" key="1">
    <citation type="journal article" date="2023" name="bioRxiv">
        <title>Scaffold-level genome assemblies of two parasitoid biocontrol wasps reveal the parthenogenesis mechanism and an associated novel virus.</title>
        <authorList>
            <person name="Inwood S."/>
            <person name="Skelly J."/>
            <person name="Guhlin J."/>
            <person name="Harrop T."/>
            <person name="Goldson S."/>
            <person name="Dearden P."/>
        </authorList>
    </citation>
    <scope>NUCLEOTIDE SEQUENCE</scope>
    <source>
        <strain evidence="2">Lincoln</strain>
        <tissue evidence="2">Whole body</tissue>
    </source>
</reference>
<accession>A0AA39FE66</accession>
<evidence type="ECO:0000313" key="3">
    <source>
        <dbReference type="Proteomes" id="UP001168972"/>
    </source>
</evidence>
<sequence>MIKLQFIMFVIMMMMMMTMIESFAIGSDSSLSSSLLTAREIPIDTTQTSSYSSDIFQDTSEKMSENEKIPNVNKNIKDDVKATTPNIVLKPNIAGALDVGQGLLVPLVPVVDPNTKNNQPQASPLVANLLPVSVETITPSNIPTKVEVN</sequence>
<gene>
    <name evidence="2" type="ORF">PV327_001725</name>
</gene>
<protein>
    <submittedName>
        <fullName evidence="2">Uncharacterized protein</fullName>
    </submittedName>
</protein>
<organism evidence="2 3">
    <name type="scientific">Microctonus hyperodae</name>
    <name type="common">Parasitoid wasp</name>
    <dbReference type="NCBI Taxonomy" id="165561"/>
    <lineage>
        <taxon>Eukaryota</taxon>
        <taxon>Metazoa</taxon>
        <taxon>Ecdysozoa</taxon>
        <taxon>Arthropoda</taxon>
        <taxon>Hexapoda</taxon>
        <taxon>Insecta</taxon>
        <taxon>Pterygota</taxon>
        <taxon>Neoptera</taxon>
        <taxon>Endopterygota</taxon>
        <taxon>Hymenoptera</taxon>
        <taxon>Apocrita</taxon>
        <taxon>Ichneumonoidea</taxon>
        <taxon>Braconidae</taxon>
        <taxon>Euphorinae</taxon>
        <taxon>Microctonus</taxon>
    </lineage>
</organism>
<feature type="chain" id="PRO_5041243950" evidence="1">
    <location>
        <begin position="23"/>
        <end position="149"/>
    </location>
</feature>
<dbReference type="AlphaFoldDB" id="A0AA39FE66"/>
<name>A0AA39FE66_MICHY</name>
<proteinExistence type="predicted"/>